<feature type="domain" description="M23ase beta-sheet core" evidence="2">
    <location>
        <begin position="220"/>
        <end position="315"/>
    </location>
</feature>
<proteinExistence type="predicted"/>
<protein>
    <submittedName>
        <fullName evidence="3">Peptidase M23-like protein</fullName>
    </submittedName>
</protein>
<accession>A0A420WDM6</accession>
<evidence type="ECO:0000313" key="3">
    <source>
        <dbReference type="EMBL" id="RKQ69111.1"/>
    </source>
</evidence>
<name>A0A420WDM6_9PROT</name>
<comment type="caution">
    <text evidence="3">The sequence shown here is derived from an EMBL/GenBank/DDBJ whole genome shotgun (WGS) entry which is preliminary data.</text>
</comment>
<dbReference type="RefSeq" id="WP_233345555.1">
    <property type="nucleotide sequence ID" value="NZ_RBII01000002.1"/>
</dbReference>
<dbReference type="InterPro" id="IPR050570">
    <property type="entry name" value="Cell_wall_metabolism_enzyme"/>
</dbReference>
<dbReference type="InParanoid" id="A0A420WDM6"/>
<dbReference type="PANTHER" id="PTHR21666:SF285">
    <property type="entry name" value="M23 FAMILY METALLOPEPTIDASE"/>
    <property type="match status" value="1"/>
</dbReference>
<reference evidence="3 4" key="1">
    <citation type="submission" date="2018-10" db="EMBL/GenBank/DDBJ databases">
        <title>Genomic Encyclopedia of Type Strains, Phase IV (KMG-IV): sequencing the most valuable type-strain genomes for metagenomic binning, comparative biology and taxonomic classification.</title>
        <authorList>
            <person name="Goeker M."/>
        </authorList>
    </citation>
    <scope>NUCLEOTIDE SEQUENCE [LARGE SCALE GENOMIC DNA]</scope>
    <source>
        <strain evidence="3 4">DSM 22008</strain>
    </source>
</reference>
<gene>
    <name evidence="3" type="ORF">DES40_1892</name>
</gene>
<dbReference type="EMBL" id="RBII01000002">
    <property type="protein sequence ID" value="RKQ69111.1"/>
    <property type="molecule type" value="Genomic_DNA"/>
</dbReference>
<dbReference type="SUPFAM" id="SSF51261">
    <property type="entry name" value="Duplicated hybrid motif"/>
    <property type="match status" value="1"/>
</dbReference>
<feature type="signal peptide" evidence="1">
    <location>
        <begin position="1"/>
        <end position="19"/>
    </location>
</feature>
<evidence type="ECO:0000256" key="1">
    <source>
        <dbReference type="SAM" id="SignalP"/>
    </source>
</evidence>
<keyword evidence="1" id="KW-0732">Signal</keyword>
<dbReference type="InterPro" id="IPR016047">
    <property type="entry name" value="M23ase_b-sheet_dom"/>
</dbReference>
<dbReference type="InterPro" id="IPR011055">
    <property type="entry name" value="Dup_hybrid_motif"/>
</dbReference>
<feature type="chain" id="PRO_5019191491" evidence="1">
    <location>
        <begin position="20"/>
        <end position="324"/>
    </location>
</feature>
<sequence length="324" mass="35858">MRVWALGVALLAFPLVACAESVESQTVKQTDTARLQEAAPSHNHVAAHETLLEAEKHQETNSATTIPKMGPVPITCYGIAEQGGLVVCRTEPNAQVKIARAEDDFYFETSDENGILFVGFDRDEATNFIEHAGNRVTFELKPRDYDTSRIDGLPKNMVNEYTPEELKRIRAASAKKKIGFASRVQPVGFKDGFIYPIQEDYIKTTNFGAQRILNGVPKKPHYGVDLAAPKGTPIVAPADGIVSLASEDMYFEGALILIDHGQGLISYYLHMDDVMVEDGQAVKQGEQIATVGSKGRSTGPHLCWRLKWRNRNLDPELLTQWSQD</sequence>
<dbReference type="Proteomes" id="UP000282211">
    <property type="component" value="Unassembled WGS sequence"/>
</dbReference>
<dbReference type="CDD" id="cd12797">
    <property type="entry name" value="M23_peptidase"/>
    <property type="match status" value="1"/>
</dbReference>
<dbReference type="Pfam" id="PF01551">
    <property type="entry name" value="Peptidase_M23"/>
    <property type="match status" value="1"/>
</dbReference>
<evidence type="ECO:0000259" key="2">
    <source>
        <dbReference type="Pfam" id="PF01551"/>
    </source>
</evidence>
<dbReference type="PANTHER" id="PTHR21666">
    <property type="entry name" value="PEPTIDASE-RELATED"/>
    <property type="match status" value="1"/>
</dbReference>
<evidence type="ECO:0000313" key="4">
    <source>
        <dbReference type="Proteomes" id="UP000282211"/>
    </source>
</evidence>
<keyword evidence="4" id="KW-1185">Reference proteome</keyword>
<dbReference type="AlphaFoldDB" id="A0A420WDM6"/>
<organism evidence="3 4">
    <name type="scientific">Litorimonas taeanensis</name>
    <dbReference type="NCBI Taxonomy" id="568099"/>
    <lineage>
        <taxon>Bacteria</taxon>
        <taxon>Pseudomonadati</taxon>
        <taxon>Pseudomonadota</taxon>
        <taxon>Alphaproteobacteria</taxon>
        <taxon>Maricaulales</taxon>
        <taxon>Robiginitomaculaceae</taxon>
    </lineage>
</organism>
<dbReference type="GO" id="GO:0004222">
    <property type="term" value="F:metalloendopeptidase activity"/>
    <property type="evidence" value="ECO:0007669"/>
    <property type="project" value="TreeGrafter"/>
</dbReference>
<dbReference type="Gene3D" id="2.70.70.10">
    <property type="entry name" value="Glucose Permease (Domain IIA)"/>
    <property type="match status" value="1"/>
</dbReference>